<evidence type="ECO:0000313" key="3">
    <source>
        <dbReference type="Proteomes" id="UP001230504"/>
    </source>
</evidence>
<organism evidence="2 3">
    <name type="scientific">Colletotrichum navitas</name>
    <dbReference type="NCBI Taxonomy" id="681940"/>
    <lineage>
        <taxon>Eukaryota</taxon>
        <taxon>Fungi</taxon>
        <taxon>Dikarya</taxon>
        <taxon>Ascomycota</taxon>
        <taxon>Pezizomycotina</taxon>
        <taxon>Sordariomycetes</taxon>
        <taxon>Hypocreomycetidae</taxon>
        <taxon>Glomerellales</taxon>
        <taxon>Glomerellaceae</taxon>
        <taxon>Colletotrichum</taxon>
        <taxon>Colletotrichum graminicola species complex</taxon>
    </lineage>
</organism>
<dbReference type="GeneID" id="85442249"/>
<sequence>MVAAGTLDIDGVPQTSEYFAIEARAPSYEETWTQNRSSSREKVTNRRQQGVM</sequence>
<reference evidence="2" key="1">
    <citation type="submission" date="2021-06" db="EMBL/GenBank/DDBJ databases">
        <title>Comparative genomics, transcriptomics and evolutionary studies reveal genomic signatures of adaptation to plant cell wall in hemibiotrophic fungi.</title>
        <authorList>
            <consortium name="DOE Joint Genome Institute"/>
            <person name="Baroncelli R."/>
            <person name="Diaz J.F."/>
            <person name="Benocci T."/>
            <person name="Peng M."/>
            <person name="Battaglia E."/>
            <person name="Haridas S."/>
            <person name="Andreopoulos W."/>
            <person name="Labutti K."/>
            <person name="Pangilinan J."/>
            <person name="Floch G.L."/>
            <person name="Makela M.R."/>
            <person name="Henrissat B."/>
            <person name="Grigoriev I.V."/>
            <person name="Crouch J.A."/>
            <person name="De Vries R.P."/>
            <person name="Sukno S.A."/>
            <person name="Thon M.R."/>
        </authorList>
    </citation>
    <scope>NUCLEOTIDE SEQUENCE</scope>
    <source>
        <strain evidence="2">CBS 125086</strain>
    </source>
</reference>
<evidence type="ECO:0000256" key="1">
    <source>
        <dbReference type="SAM" id="MobiDB-lite"/>
    </source>
</evidence>
<proteinExistence type="predicted"/>
<dbReference type="AlphaFoldDB" id="A0AAD8PXM5"/>
<feature type="region of interest" description="Disordered" evidence="1">
    <location>
        <begin position="29"/>
        <end position="52"/>
    </location>
</feature>
<dbReference type="Proteomes" id="UP001230504">
    <property type="component" value="Unassembled WGS sequence"/>
</dbReference>
<name>A0AAD8PXM5_9PEZI</name>
<protein>
    <submittedName>
        <fullName evidence="2">Uncharacterized protein</fullName>
    </submittedName>
</protein>
<accession>A0AAD8PXM5</accession>
<comment type="caution">
    <text evidence="2">The sequence shown here is derived from an EMBL/GenBank/DDBJ whole genome shotgun (WGS) entry which is preliminary data.</text>
</comment>
<dbReference type="EMBL" id="JAHLJV010000036">
    <property type="protein sequence ID" value="KAK1589806.1"/>
    <property type="molecule type" value="Genomic_DNA"/>
</dbReference>
<dbReference type="RefSeq" id="XP_060413343.1">
    <property type="nucleotide sequence ID" value="XM_060558009.1"/>
</dbReference>
<evidence type="ECO:0000313" key="2">
    <source>
        <dbReference type="EMBL" id="KAK1589806.1"/>
    </source>
</evidence>
<keyword evidence="3" id="KW-1185">Reference proteome</keyword>
<gene>
    <name evidence="2" type="ORF">LY79DRAFT_556348</name>
</gene>